<reference evidence="3 4" key="1">
    <citation type="submission" date="2016-10" db="EMBL/GenBank/DDBJ databases">
        <authorList>
            <person name="de Groot N.N."/>
        </authorList>
    </citation>
    <scope>NUCLEOTIDE SEQUENCE [LARGE SCALE GENOMIC DNA]</scope>
    <source>
        <strain evidence="3 4">DSM 23142</strain>
    </source>
</reference>
<dbReference type="InterPro" id="IPR025139">
    <property type="entry name" value="DUF4062"/>
</dbReference>
<dbReference type="AlphaFoldDB" id="A0A1G7TJZ7"/>
<proteinExistence type="predicted"/>
<dbReference type="EMBL" id="LT629692">
    <property type="protein sequence ID" value="SDG35638.1"/>
    <property type="molecule type" value="Genomic_DNA"/>
</dbReference>
<gene>
    <name evidence="3" type="ORF">SAMN04489810_0078</name>
</gene>
<dbReference type="PRINTS" id="PR00364">
    <property type="entry name" value="DISEASERSIST"/>
</dbReference>
<evidence type="ECO:0000259" key="2">
    <source>
        <dbReference type="Pfam" id="PF13271"/>
    </source>
</evidence>
<dbReference type="InterPro" id="IPR011990">
    <property type="entry name" value="TPR-like_helical_dom_sf"/>
</dbReference>
<keyword evidence="4" id="KW-1185">Reference proteome</keyword>
<dbReference type="RefSeq" id="WP_091484886.1">
    <property type="nucleotide sequence ID" value="NZ_LT629692.1"/>
</dbReference>
<evidence type="ECO:0000313" key="3">
    <source>
        <dbReference type="EMBL" id="SDG35638.1"/>
    </source>
</evidence>
<feature type="region of interest" description="Disordered" evidence="1">
    <location>
        <begin position="898"/>
        <end position="921"/>
    </location>
</feature>
<organism evidence="3 4">
    <name type="scientific">Microbacterium pygmaeum</name>
    <dbReference type="NCBI Taxonomy" id="370764"/>
    <lineage>
        <taxon>Bacteria</taxon>
        <taxon>Bacillati</taxon>
        <taxon>Actinomycetota</taxon>
        <taxon>Actinomycetes</taxon>
        <taxon>Micrococcales</taxon>
        <taxon>Microbacteriaceae</taxon>
        <taxon>Microbacterium</taxon>
    </lineage>
</organism>
<feature type="domain" description="DUF4062" evidence="2">
    <location>
        <begin position="54"/>
        <end position="135"/>
    </location>
</feature>
<dbReference type="Proteomes" id="UP000199009">
    <property type="component" value="Chromosome I"/>
</dbReference>
<dbReference type="Pfam" id="PF13271">
    <property type="entry name" value="DUF4062"/>
    <property type="match status" value="1"/>
</dbReference>
<name>A0A1G7TJZ7_9MICO</name>
<dbReference type="SUPFAM" id="SSF48452">
    <property type="entry name" value="TPR-like"/>
    <property type="match status" value="1"/>
</dbReference>
<dbReference type="Gene3D" id="3.40.50.300">
    <property type="entry name" value="P-loop containing nucleotide triphosphate hydrolases"/>
    <property type="match status" value="1"/>
</dbReference>
<dbReference type="PANTHER" id="PTHR47691:SF3">
    <property type="entry name" value="HTH-TYPE TRANSCRIPTIONAL REGULATOR RV0890C-RELATED"/>
    <property type="match status" value="1"/>
</dbReference>
<dbReference type="OrthoDB" id="9812579at2"/>
<dbReference type="SUPFAM" id="SSF52540">
    <property type="entry name" value="P-loop containing nucleoside triphosphate hydrolases"/>
    <property type="match status" value="1"/>
</dbReference>
<dbReference type="Gene3D" id="1.25.40.10">
    <property type="entry name" value="Tetratricopeptide repeat domain"/>
    <property type="match status" value="1"/>
</dbReference>
<sequence>MTRRVQSVLENFPNVRYKPRGYWTAIAGMPTMMRMGDAAGGHAPPIRTPDQRLRIFVSSTLRELEDERRAVRAAIERLHLAPVMFELGARPHPPRDLYRAYLAQSDVFVGIYGERYGWIAPGEEISGLEDEYRLAPHAMPRLIYLRSPADRDDRLEELVGRIQADDTTSYKTYGSPDELAELVEADLATLLADRFDASRVGGSPTTVEPLASRIPSPYSRLIGRDEDVAAILDLLSNRDRRLVTLLGPGGIGKSRLAIAVAGAADDLFPDGTVFVPLENVLEADLVLPSIGYALGVRDAGDLPLEERLAIALAGRRLLLVLDNFEQLIAAAPVLVRLYTIAPDTAFLVTSRVLLRIRGEQVFEVPALATHDPASPDSVARARASAAVELFVDRARAVKPDFELTDANAAAVVGICKALQGLPLAIELAAARMRVLSPTSVLQRLDNQLPMLVDSSRDLPERQRTLRTTIEWSTGLLASDERIVLHELGVFSPGFTLDSVEAFAAKRAWAFDAFGALEVLVDSSLVGQNDLDGESSFSLLATVREFALEQLCTSGQEPDARRAHADVYVELAQREGRGLGFGQQVESVARLNLERGNLRAAVRHLASIGDVESAADMAWRLYLYWWVGGYLTEVAVWMEELLASRASTVSPRTGAIAAFYVAWRDMWLKPSHELTRSLRDAADGFAREGDDLGATMAAATAGLAEINTADPDLPQATGWLRQGAERFRELGAGWGETLALVALGRIDALLGNLDAAAVEFERGVAAATASGDTFAATVATHHLARMRLFLGRVDESERLFSEAIAGSVILRHEEGIAYGLEGLCAIAALRGEAERAGVLAGAAGAIRKRAAVFDSPAFVFHTRYLQALCDQGAADRIREAEIRGADYGAQEAAEYALAAAGGSRRDNRMKGPATGDAAASAP</sequence>
<dbReference type="STRING" id="370764.SAMN04489810_0078"/>
<evidence type="ECO:0000313" key="4">
    <source>
        <dbReference type="Proteomes" id="UP000199009"/>
    </source>
</evidence>
<dbReference type="PANTHER" id="PTHR47691">
    <property type="entry name" value="REGULATOR-RELATED"/>
    <property type="match status" value="1"/>
</dbReference>
<protein>
    <submittedName>
        <fullName evidence="3">Predicted ATPase</fullName>
    </submittedName>
</protein>
<dbReference type="InterPro" id="IPR027417">
    <property type="entry name" value="P-loop_NTPase"/>
</dbReference>
<dbReference type="GO" id="GO:0043531">
    <property type="term" value="F:ADP binding"/>
    <property type="evidence" value="ECO:0007669"/>
    <property type="project" value="InterPro"/>
</dbReference>
<evidence type="ECO:0000256" key="1">
    <source>
        <dbReference type="SAM" id="MobiDB-lite"/>
    </source>
</evidence>
<accession>A0A1G7TJZ7</accession>